<proteinExistence type="predicted"/>
<accession>A0A1L1PAS7</accession>
<evidence type="ECO:0000256" key="1">
    <source>
        <dbReference type="SAM" id="MobiDB-lite"/>
    </source>
</evidence>
<sequence length="699" mass="74319">MNTYFLEVQQRRTMLTTLLAATCLVAACGGGGGGGGLVSDTPSQVSSDSAPTPLPAAPVGPGGLACASGAITCVEVTSGSAQSNVPITFGQPFRVGDLSTSQGLRAQDSAGNTVPLQMDEVSTQPNGSVRFAVLSASVPSLPANSARIINIYPAAKTTPNVSLPAAPAWNLQITARLSDGTTLTANPQAQLQQQIANGSGRRLHGPVASEFNVVSPLNDRLTARLHVRLYKTGQIRTDVVMENNWALKSSPANVTYSLTVTANGQTLLSQPSFTHSSKARWHRVVWSGGNPNVRVRHHMPYFLASRATWNYNLGLSIPDSVLSEEARSLANSNTNPMGTAKLTTDMPGTGGRDEIAPLPRWTALYLITQDDRARASMLANADAAASAPVHYRDEATDQPISVVRHPGIALRYGNSSPAVPNGGSSNWTPDIAHQGSYAYIPYLVTGDAFYLDEMMFWAAWNIAANDPIYRERDKGLLMPEQVRGQAWGLRSIAEAAFAAPDSHAMNSYFDTMLSNNMAWFLNTYGPGRSGSLFSPMGALISQYNNNQTPSYESDFFATVMAWLAENNVTNAATVLNSVGRMQIDRFLASTQSAGFCTSHAAGYWLQTMSGGSYVNSWSEFFRLNYGSASCGSTALAGDPAYPDWAGGYAAVARGMLAAASNANANNAASAYARWKGFTPLLDSGARGFSSDPSYAIVPR</sequence>
<dbReference type="InterPro" id="IPR048329">
    <property type="entry name" value="PcRGLX_1st"/>
</dbReference>
<name>A0A1L1PAS7_HYDIT</name>
<dbReference type="Proteomes" id="UP000028878">
    <property type="component" value="Unassembled WGS sequence"/>
</dbReference>
<evidence type="ECO:0000313" key="4">
    <source>
        <dbReference type="Proteomes" id="UP000028878"/>
    </source>
</evidence>
<dbReference type="RefSeq" id="WP_009517156.1">
    <property type="nucleotide sequence ID" value="NZ_CCAE010000008.1"/>
</dbReference>
<evidence type="ECO:0000313" key="3">
    <source>
        <dbReference type="EMBL" id="CDN87098.1"/>
    </source>
</evidence>
<keyword evidence="4" id="KW-1185">Reference proteome</keyword>
<gene>
    <name evidence="3" type="ORF">BN948_01517</name>
</gene>
<dbReference type="Pfam" id="PF19501">
    <property type="entry name" value="PcRGLX_1st"/>
    <property type="match status" value="1"/>
</dbReference>
<dbReference type="AlphaFoldDB" id="A0A1L1PAS7"/>
<feature type="region of interest" description="Disordered" evidence="1">
    <location>
        <begin position="330"/>
        <end position="353"/>
    </location>
</feature>
<protein>
    <recommendedName>
        <fullName evidence="2">PcRGLX/YetA-like N-terminal RIFT barrel domain-containing protein</fullName>
    </recommendedName>
</protein>
<feature type="domain" description="PcRGLX/YetA-like N-terminal RIFT barrel" evidence="2">
    <location>
        <begin position="82"/>
        <end position="143"/>
    </location>
</feature>
<reference evidence="4" key="2">
    <citation type="submission" date="2014-11" db="EMBL/GenBank/DDBJ databases">
        <title>Draft genome sequence of Hydrogenophaga intermedia S1.</title>
        <authorList>
            <person name="Gan H.M."/>
            <person name="Chew T.H."/>
            <person name="Stolz A."/>
        </authorList>
    </citation>
    <scope>NUCLEOTIDE SEQUENCE [LARGE SCALE GENOMIC DNA]</scope>
    <source>
        <strain evidence="4">S1</strain>
    </source>
</reference>
<organism evidence="3 4">
    <name type="scientific">Hydrogenophaga intermedia</name>
    <dbReference type="NCBI Taxonomy" id="65786"/>
    <lineage>
        <taxon>Bacteria</taxon>
        <taxon>Pseudomonadati</taxon>
        <taxon>Pseudomonadota</taxon>
        <taxon>Betaproteobacteria</taxon>
        <taxon>Burkholderiales</taxon>
        <taxon>Comamonadaceae</taxon>
        <taxon>Hydrogenophaga</taxon>
    </lineage>
</organism>
<reference evidence="4" key="1">
    <citation type="submission" date="2014-02" db="EMBL/GenBank/DDBJ databases">
        <authorList>
            <person name="Gan H."/>
        </authorList>
    </citation>
    <scope>NUCLEOTIDE SEQUENCE [LARGE SCALE GENOMIC DNA]</scope>
    <source>
        <strain evidence="4">S1</strain>
    </source>
</reference>
<evidence type="ECO:0000259" key="2">
    <source>
        <dbReference type="Pfam" id="PF19501"/>
    </source>
</evidence>
<dbReference type="EMBL" id="CCAE010000008">
    <property type="protein sequence ID" value="CDN87098.1"/>
    <property type="molecule type" value="Genomic_DNA"/>
</dbReference>